<protein>
    <submittedName>
        <fullName evidence="2">Anti-sigma factor antagonist</fullName>
    </submittedName>
</protein>
<name>A0A1C3RL43_9PROT</name>
<dbReference type="OrthoDB" id="8236316at2"/>
<dbReference type="Pfam" id="PF01740">
    <property type="entry name" value="STAS"/>
    <property type="match status" value="1"/>
</dbReference>
<dbReference type="InterPro" id="IPR036513">
    <property type="entry name" value="STAS_dom_sf"/>
</dbReference>
<dbReference type="CDD" id="cd07043">
    <property type="entry name" value="STAS_anti-anti-sigma_factors"/>
    <property type="match status" value="1"/>
</dbReference>
<dbReference type="STRING" id="1867952.MTBPR1_80094"/>
<sequence>MEYSIRGDDNTRELFLQGRLTFSDNVVFRKIVDDLKEYGGSKCVFDLSGLEFIDSAGLGMLMLLRDATVGKSFTISIRSADGQVRRMLEIAKFDALIPFED</sequence>
<dbReference type="EMBL" id="FLYE01000047">
    <property type="protein sequence ID" value="SCA58040.1"/>
    <property type="molecule type" value="Genomic_DNA"/>
</dbReference>
<dbReference type="SUPFAM" id="SSF52091">
    <property type="entry name" value="SpoIIaa-like"/>
    <property type="match status" value="1"/>
</dbReference>
<gene>
    <name evidence="2" type="ORF">MTBPR1_80094</name>
</gene>
<dbReference type="AlphaFoldDB" id="A0A1C3RL43"/>
<evidence type="ECO:0000259" key="1">
    <source>
        <dbReference type="PROSITE" id="PS50801"/>
    </source>
</evidence>
<organism evidence="2 3">
    <name type="scientific">Candidatus Terasakiella magnetica</name>
    <dbReference type="NCBI Taxonomy" id="1867952"/>
    <lineage>
        <taxon>Bacteria</taxon>
        <taxon>Pseudomonadati</taxon>
        <taxon>Pseudomonadota</taxon>
        <taxon>Alphaproteobacteria</taxon>
        <taxon>Rhodospirillales</taxon>
        <taxon>Terasakiellaceae</taxon>
        <taxon>Terasakiella</taxon>
    </lineage>
</organism>
<dbReference type="RefSeq" id="WP_069190044.1">
    <property type="nucleotide sequence ID" value="NZ_FLYE01000047.1"/>
</dbReference>
<dbReference type="PROSITE" id="PS50801">
    <property type="entry name" value="STAS"/>
    <property type="match status" value="1"/>
</dbReference>
<accession>A0A1C3RL43</accession>
<dbReference type="PANTHER" id="PTHR33495:SF15">
    <property type="entry name" value="STAS DOMAIN-CONTAINING PROTEIN"/>
    <property type="match status" value="1"/>
</dbReference>
<reference evidence="2 3" key="1">
    <citation type="submission" date="2016-07" db="EMBL/GenBank/DDBJ databases">
        <authorList>
            <person name="Lefevre C.T."/>
        </authorList>
    </citation>
    <scope>NUCLEOTIDE SEQUENCE [LARGE SCALE GENOMIC DNA]</scope>
    <source>
        <strain evidence="2">PR1</strain>
    </source>
</reference>
<dbReference type="Gene3D" id="3.30.750.24">
    <property type="entry name" value="STAS domain"/>
    <property type="match status" value="1"/>
</dbReference>
<proteinExistence type="predicted"/>
<dbReference type="PANTHER" id="PTHR33495">
    <property type="entry name" value="ANTI-SIGMA FACTOR ANTAGONIST TM_1081-RELATED-RELATED"/>
    <property type="match status" value="1"/>
</dbReference>
<evidence type="ECO:0000313" key="3">
    <source>
        <dbReference type="Proteomes" id="UP000231658"/>
    </source>
</evidence>
<keyword evidence="3" id="KW-1185">Reference proteome</keyword>
<dbReference type="Proteomes" id="UP000231658">
    <property type="component" value="Unassembled WGS sequence"/>
</dbReference>
<evidence type="ECO:0000313" key="2">
    <source>
        <dbReference type="EMBL" id="SCA58040.1"/>
    </source>
</evidence>
<feature type="domain" description="STAS" evidence="1">
    <location>
        <begin position="1"/>
        <end position="101"/>
    </location>
</feature>
<dbReference type="GO" id="GO:0043856">
    <property type="term" value="F:anti-sigma factor antagonist activity"/>
    <property type="evidence" value="ECO:0007669"/>
    <property type="project" value="TreeGrafter"/>
</dbReference>
<dbReference type="InterPro" id="IPR002645">
    <property type="entry name" value="STAS_dom"/>
</dbReference>